<reference evidence="2" key="1">
    <citation type="submission" date="2020-07" db="EMBL/GenBank/DDBJ databases">
        <title>Genome sequence and genetic diversity analysis of an under-domesticated orphan crop, white fonio (Digitaria exilis).</title>
        <authorList>
            <person name="Bennetzen J.L."/>
            <person name="Chen S."/>
            <person name="Ma X."/>
            <person name="Wang X."/>
            <person name="Yssel A.E.J."/>
            <person name="Chaluvadi S.R."/>
            <person name="Johnson M."/>
            <person name="Gangashetty P."/>
            <person name="Hamidou F."/>
            <person name="Sanogo M.D."/>
            <person name="Zwaenepoel A."/>
            <person name="Wallace J."/>
            <person name="Van De Peer Y."/>
            <person name="Van Deynze A."/>
        </authorList>
    </citation>
    <scope>NUCLEOTIDE SEQUENCE</scope>
    <source>
        <tissue evidence="2">Leaves</tissue>
    </source>
</reference>
<organism evidence="2 3">
    <name type="scientific">Digitaria exilis</name>
    <dbReference type="NCBI Taxonomy" id="1010633"/>
    <lineage>
        <taxon>Eukaryota</taxon>
        <taxon>Viridiplantae</taxon>
        <taxon>Streptophyta</taxon>
        <taxon>Embryophyta</taxon>
        <taxon>Tracheophyta</taxon>
        <taxon>Spermatophyta</taxon>
        <taxon>Magnoliopsida</taxon>
        <taxon>Liliopsida</taxon>
        <taxon>Poales</taxon>
        <taxon>Poaceae</taxon>
        <taxon>PACMAD clade</taxon>
        <taxon>Panicoideae</taxon>
        <taxon>Panicodae</taxon>
        <taxon>Paniceae</taxon>
        <taxon>Anthephorinae</taxon>
        <taxon>Digitaria</taxon>
    </lineage>
</organism>
<accession>A0A835B4D1</accession>
<name>A0A835B4D1_9POAL</name>
<dbReference type="AlphaFoldDB" id="A0A835B4D1"/>
<comment type="caution">
    <text evidence="2">The sequence shown here is derived from an EMBL/GenBank/DDBJ whole genome shotgun (WGS) entry which is preliminary data.</text>
</comment>
<dbReference type="Proteomes" id="UP000636709">
    <property type="component" value="Unassembled WGS sequence"/>
</dbReference>
<evidence type="ECO:0000313" key="2">
    <source>
        <dbReference type="EMBL" id="KAF8687511.1"/>
    </source>
</evidence>
<keyword evidence="3" id="KW-1185">Reference proteome</keyword>
<feature type="region of interest" description="Disordered" evidence="1">
    <location>
        <begin position="153"/>
        <end position="203"/>
    </location>
</feature>
<dbReference type="InterPro" id="IPR007658">
    <property type="entry name" value="DUF594"/>
</dbReference>
<sequence>MVMICSKKTMGVATTLSRYCAYLVAFHAELLPEHILNTKILLQLVLSQAKCLLAGRTQISMEEKHVRIQGLQLPEDDSSLKTFQKGIKLGRRLANMLTPVRWKVMADFWAETVLYIAPSDDVAAHIERLANGGEFVTHLWAMLSNAGILKRATEEWSPPRQPEPDSNIAIEDQDQLNAGPIAPVSSTVRQGMRLRRSKSLSSF</sequence>
<evidence type="ECO:0000256" key="1">
    <source>
        <dbReference type="SAM" id="MobiDB-lite"/>
    </source>
</evidence>
<dbReference type="PANTHER" id="PTHR31325">
    <property type="entry name" value="OS01G0798800 PROTEIN-RELATED"/>
    <property type="match status" value="1"/>
</dbReference>
<evidence type="ECO:0000313" key="3">
    <source>
        <dbReference type="Proteomes" id="UP000636709"/>
    </source>
</evidence>
<dbReference type="Pfam" id="PF04578">
    <property type="entry name" value="DUF594"/>
    <property type="match status" value="1"/>
</dbReference>
<dbReference type="EMBL" id="JACEFO010002056">
    <property type="protein sequence ID" value="KAF8687511.1"/>
    <property type="molecule type" value="Genomic_DNA"/>
</dbReference>
<protein>
    <submittedName>
        <fullName evidence="2">Uncharacterized protein</fullName>
    </submittedName>
</protein>
<gene>
    <name evidence="2" type="ORF">HU200_043207</name>
</gene>
<dbReference type="OrthoDB" id="686547at2759"/>
<feature type="compositionally biased region" description="Basic residues" evidence="1">
    <location>
        <begin position="192"/>
        <end position="203"/>
    </location>
</feature>
<proteinExistence type="predicted"/>